<gene>
    <name evidence="2" type="ORF">JSE7799_00615</name>
</gene>
<dbReference type="Proteomes" id="UP000049455">
    <property type="component" value="Unassembled WGS sequence"/>
</dbReference>
<reference evidence="2 3" key="1">
    <citation type="submission" date="2015-09" db="EMBL/GenBank/DDBJ databases">
        <authorList>
            <person name="Jackson K.R."/>
            <person name="Lunt B.L."/>
            <person name="Fisher J.N.B."/>
            <person name="Gardner A.V."/>
            <person name="Bailey M.E."/>
            <person name="Deus L.M."/>
            <person name="Earl A.S."/>
            <person name="Gibby P.D."/>
            <person name="Hartmann K.A."/>
            <person name="Liu J.E."/>
            <person name="Manci A.M."/>
            <person name="Nielsen D.A."/>
            <person name="Solomon M.B."/>
            <person name="Breakwell D.P."/>
            <person name="Burnett S.H."/>
            <person name="Grose J.H."/>
        </authorList>
    </citation>
    <scope>NUCLEOTIDE SEQUENCE [LARGE SCALE GENOMIC DNA]</scope>
    <source>
        <strain evidence="2 3">CECT 7799</strain>
    </source>
</reference>
<evidence type="ECO:0000256" key="1">
    <source>
        <dbReference type="SAM" id="Phobius"/>
    </source>
</evidence>
<organism evidence="2 3">
    <name type="scientific">Jannaschia seosinensis</name>
    <dbReference type="NCBI Taxonomy" id="313367"/>
    <lineage>
        <taxon>Bacteria</taxon>
        <taxon>Pseudomonadati</taxon>
        <taxon>Pseudomonadota</taxon>
        <taxon>Alphaproteobacteria</taxon>
        <taxon>Rhodobacterales</taxon>
        <taxon>Roseobacteraceae</taxon>
        <taxon>Jannaschia</taxon>
    </lineage>
</organism>
<feature type="transmembrane region" description="Helical" evidence="1">
    <location>
        <begin position="6"/>
        <end position="26"/>
    </location>
</feature>
<dbReference type="EMBL" id="CYPR01000039">
    <property type="protein sequence ID" value="CUH23067.1"/>
    <property type="molecule type" value="Genomic_DNA"/>
</dbReference>
<dbReference type="STRING" id="313367.JSE7799_00615"/>
<dbReference type="RefSeq" id="WP_055662288.1">
    <property type="nucleotide sequence ID" value="NZ_CYPR01000039.1"/>
</dbReference>
<proteinExistence type="predicted"/>
<sequence length="88" mass="10260">MLGLLRLVVLLLILLTTVYWSLVLWFRAGERARLEAEWREEQPPLPMHTHVEIGLRDYVGDLHRKLIWGVYVVPLTAIGLLIYVLNEV</sequence>
<evidence type="ECO:0000313" key="3">
    <source>
        <dbReference type="Proteomes" id="UP000049455"/>
    </source>
</evidence>
<keyword evidence="3" id="KW-1185">Reference proteome</keyword>
<dbReference type="OrthoDB" id="7632202at2"/>
<dbReference type="AlphaFoldDB" id="A0A0M7B7X9"/>
<accession>A0A0M7B7X9</accession>
<keyword evidence="1" id="KW-0812">Transmembrane</keyword>
<keyword evidence="1" id="KW-1133">Transmembrane helix</keyword>
<keyword evidence="1" id="KW-0472">Membrane</keyword>
<protein>
    <submittedName>
        <fullName evidence="2">Uncharacterized protein</fullName>
    </submittedName>
</protein>
<evidence type="ECO:0000313" key="2">
    <source>
        <dbReference type="EMBL" id="CUH23067.1"/>
    </source>
</evidence>
<name>A0A0M7B7X9_9RHOB</name>
<feature type="transmembrane region" description="Helical" evidence="1">
    <location>
        <begin position="66"/>
        <end position="85"/>
    </location>
</feature>